<dbReference type="InterPro" id="IPR001207">
    <property type="entry name" value="Transposase_mutator"/>
</dbReference>
<proteinExistence type="inferred from homology"/>
<comment type="function">
    <text evidence="1 6">Required for the transposition of the insertion element.</text>
</comment>
<dbReference type="Pfam" id="PF00872">
    <property type="entry name" value="Transposase_mut"/>
    <property type="match status" value="1"/>
</dbReference>
<dbReference type="GO" id="GO:0003677">
    <property type="term" value="F:DNA binding"/>
    <property type="evidence" value="ECO:0007669"/>
    <property type="project" value="UniProtKB-UniRule"/>
</dbReference>
<dbReference type="AlphaFoldDB" id="A0A328TPB8"/>
<comment type="similarity">
    <text evidence="2 6">Belongs to the transposase mutator family.</text>
</comment>
<keyword evidence="4 6" id="KW-0238">DNA-binding</keyword>
<evidence type="ECO:0000313" key="8">
    <source>
        <dbReference type="Proteomes" id="UP000244334"/>
    </source>
</evidence>
<gene>
    <name evidence="7" type="ORF">ACZ87_01843</name>
</gene>
<evidence type="ECO:0000256" key="3">
    <source>
        <dbReference type="ARBA" id="ARBA00022578"/>
    </source>
</evidence>
<keyword evidence="8" id="KW-1185">Reference proteome</keyword>
<evidence type="ECO:0000313" key="7">
    <source>
        <dbReference type="EMBL" id="RAP71342.1"/>
    </source>
</evidence>
<keyword evidence="6" id="KW-0814">Transposable element</keyword>
<name>A0A328TPB8_9GAMM</name>
<sequence>MRAIIIACAVNLDGRREIIGMGIGKSEAKAFWLAFLLSLKERGLEGVKL</sequence>
<comment type="caution">
    <text evidence="7">The sequence shown here is derived from an EMBL/GenBank/DDBJ whole genome shotgun (WGS) entry which is preliminary data.</text>
</comment>
<protein>
    <recommendedName>
        <fullName evidence="6">Mutator family transposase</fullName>
    </recommendedName>
</protein>
<reference evidence="7" key="1">
    <citation type="submission" date="2018-04" db="EMBL/GenBank/DDBJ databases">
        <title>Genomes of the Obligate Erwinia dacicola and Facultative Enterobacter sp. OLF Endosymbionts of the Olive Fruit fly, Bactrocera oleae.</title>
        <authorList>
            <person name="Estes A.M."/>
            <person name="Hearn D.J."/>
            <person name="Agarwal S."/>
            <person name="Pierson E.A."/>
            <person name="Dunning-Hotopp J.C."/>
        </authorList>
    </citation>
    <scope>NUCLEOTIDE SEQUENCE [LARGE SCALE GENOMIC DNA]</scope>
    <source>
        <strain evidence="7">Oroville</strain>
    </source>
</reference>
<dbReference type="GO" id="GO:0006313">
    <property type="term" value="P:DNA transposition"/>
    <property type="evidence" value="ECO:0007669"/>
    <property type="project" value="UniProtKB-UniRule"/>
</dbReference>
<evidence type="ECO:0000256" key="6">
    <source>
        <dbReference type="RuleBase" id="RU365089"/>
    </source>
</evidence>
<dbReference type="EMBL" id="LJAM02000158">
    <property type="protein sequence ID" value="RAP71342.1"/>
    <property type="molecule type" value="Genomic_DNA"/>
</dbReference>
<keyword evidence="5 6" id="KW-0233">DNA recombination</keyword>
<dbReference type="PANTHER" id="PTHR33217:SF7">
    <property type="entry name" value="TRANSPOSASE FOR INSERTION SEQUENCE ELEMENT IS1081"/>
    <property type="match status" value="1"/>
</dbReference>
<evidence type="ECO:0000256" key="2">
    <source>
        <dbReference type="ARBA" id="ARBA00010961"/>
    </source>
</evidence>
<evidence type="ECO:0000256" key="1">
    <source>
        <dbReference type="ARBA" id="ARBA00002190"/>
    </source>
</evidence>
<accession>A0A328TPB8</accession>
<organism evidence="7 8">
    <name type="scientific">Candidatus Erwinia dacicola</name>
    <dbReference type="NCBI Taxonomy" id="252393"/>
    <lineage>
        <taxon>Bacteria</taxon>
        <taxon>Pseudomonadati</taxon>
        <taxon>Pseudomonadota</taxon>
        <taxon>Gammaproteobacteria</taxon>
        <taxon>Enterobacterales</taxon>
        <taxon>Erwiniaceae</taxon>
        <taxon>Erwinia</taxon>
    </lineage>
</organism>
<dbReference type="PANTHER" id="PTHR33217">
    <property type="entry name" value="TRANSPOSASE FOR INSERTION SEQUENCE ELEMENT IS1081"/>
    <property type="match status" value="1"/>
</dbReference>
<feature type="non-terminal residue" evidence="7">
    <location>
        <position position="49"/>
    </location>
</feature>
<evidence type="ECO:0000256" key="5">
    <source>
        <dbReference type="ARBA" id="ARBA00023172"/>
    </source>
</evidence>
<keyword evidence="3 6" id="KW-0815">Transposition</keyword>
<dbReference type="Proteomes" id="UP000244334">
    <property type="component" value="Unassembled WGS sequence"/>
</dbReference>
<evidence type="ECO:0000256" key="4">
    <source>
        <dbReference type="ARBA" id="ARBA00023125"/>
    </source>
</evidence>
<dbReference type="GO" id="GO:0004803">
    <property type="term" value="F:transposase activity"/>
    <property type="evidence" value="ECO:0007669"/>
    <property type="project" value="UniProtKB-UniRule"/>
</dbReference>